<dbReference type="GO" id="GO:0004497">
    <property type="term" value="F:monooxygenase activity"/>
    <property type="evidence" value="ECO:0007669"/>
    <property type="project" value="UniProtKB-KW"/>
</dbReference>
<evidence type="ECO:0000313" key="3">
    <source>
        <dbReference type="EMBL" id="GHF19167.1"/>
    </source>
</evidence>
<keyword evidence="2" id="KW-0349">Heme</keyword>
<keyword evidence="2" id="KW-0560">Oxidoreductase</keyword>
<keyword evidence="2" id="KW-0479">Metal-binding</keyword>
<dbReference type="InterPro" id="IPR001128">
    <property type="entry name" value="Cyt_P450"/>
</dbReference>
<organism evidence="3 4">
    <name type="scientific">Pseudolysinimonas yzui</name>
    <dbReference type="NCBI Taxonomy" id="2708254"/>
    <lineage>
        <taxon>Bacteria</taxon>
        <taxon>Bacillati</taxon>
        <taxon>Actinomycetota</taxon>
        <taxon>Actinomycetes</taxon>
        <taxon>Micrococcales</taxon>
        <taxon>Microbacteriaceae</taxon>
        <taxon>Pseudolysinimonas</taxon>
    </lineage>
</organism>
<comment type="similarity">
    <text evidence="1 2">Belongs to the cytochrome P450 family.</text>
</comment>
<accession>A0A8J3GR22</accession>
<dbReference type="PRINTS" id="PR00385">
    <property type="entry name" value="P450"/>
</dbReference>
<dbReference type="GO" id="GO:0005506">
    <property type="term" value="F:iron ion binding"/>
    <property type="evidence" value="ECO:0007669"/>
    <property type="project" value="InterPro"/>
</dbReference>
<dbReference type="Pfam" id="PF00067">
    <property type="entry name" value="p450"/>
    <property type="match status" value="1"/>
</dbReference>
<dbReference type="PANTHER" id="PTHR46696:SF1">
    <property type="entry name" value="CYTOCHROME P450 YJIB-RELATED"/>
    <property type="match status" value="1"/>
</dbReference>
<keyword evidence="2" id="KW-0503">Monooxygenase</keyword>
<keyword evidence="4" id="KW-1185">Reference proteome</keyword>
<dbReference type="PROSITE" id="PS00086">
    <property type="entry name" value="CYTOCHROME_P450"/>
    <property type="match status" value="1"/>
</dbReference>
<proteinExistence type="inferred from homology"/>
<evidence type="ECO:0000256" key="2">
    <source>
        <dbReference type="RuleBase" id="RU000461"/>
    </source>
</evidence>
<sequence length="421" mass="45990">MPVAEDLDAPPRERRLSLWRDGIGDGAAAHEHRLLSAARPALPLLNWLGQFANPIMRVPGLGWITADPRTARALLNDPEHLTLLSEGGVGHLWAQILGDWVHDLFDGPGHHDLRTRSRELFTEKTSAAFVTRAWGARLAEARASFEAGEELDLADLSRVLVGHMVVTLLGLPIESGRGDDAYREIFATGEQLASIALGTTADTTLPPQKIAVAREIVERLTAHIGDAFGTAHPDTIIGRCREIGLTVQQTQGLSTLLMVAGTETAASAMARTAALLFDSGEQHRLLAMPQHRDDAIREALRVTSPAPLIGRSVLADLDVAGRRLRAGERVMVLTWTANNLAGPYRIDRPYLPQHRQLWFGAGRHLCLGGPLARAELGAIVDLLLGDGRPFRVVERRYGRKVLIPAYSSLVVQKDRGPRREE</sequence>
<comment type="caution">
    <text evidence="3">The sequence shown here is derived from an EMBL/GenBank/DDBJ whole genome shotgun (WGS) entry which is preliminary data.</text>
</comment>
<dbReference type="PRINTS" id="PR00359">
    <property type="entry name" value="BP450"/>
</dbReference>
<name>A0A8J3GR22_9MICO</name>
<dbReference type="PANTHER" id="PTHR46696">
    <property type="entry name" value="P450, PUTATIVE (EUROFUNG)-RELATED"/>
    <property type="match status" value="1"/>
</dbReference>
<dbReference type="SUPFAM" id="SSF48264">
    <property type="entry name" value="Cytochrome P450"/>
    <property type="match status" value="1"/>
</dbReference>
<keyword evidence="2" id="KW-0408">Iron</keyword>
<protein>
    <submittedName>
        <fullName evidence="3">Cytochrome P450</fullName>
    </submittedName>
</protein>
<dbReference type="AlphaFoldDB" id="A0A8J3GR22"/>
<gene>
    <name evidence="3" type="ORF">GCM10011600_20160</name>
</gene>
<dbReference type="Proteomes" id="UP000617531">
    <property type="component" value="Unassembled WGS sequence"/>
</dbReference>
<evidence type="ECO:0000256" key="1">
    <source>
        <dbReference type="ARBA" id="ARBA00010617"/>
    </source>
</evidence>
<reference evidence="3" key="2">
    <citation type="submission" date="2020-09" db="EMBL/GenBank/DDBJ databases">
        <authorList>
            <person name="Sun Q."/>
            <person name="Zhou Y."/>
        </authorList>
    </citation>
    <scope>NUCLEOTIDE SEQUENCE</scope>
    <source>
        <strain evidence="3">CGMCC 1.16548</strain>
    </source>
</reference>
<dbReference type="EMBL" id="BNAI01000003">
    <property type="protein sequence ID" value="GHF19167.1"/>
    <property type="molecule type" value="Genomic_DNA"/>
</dbReference>
<dbReference type="CDD" id="cd00302">
    <property type="entry name" value="cytochrome_P450"/>
    <property type="match status" value="1"/>
</dbReference>
<dbReference type="GO" id="GO:0020037">
    <property type="term" value="F:heme binding"/>
    <property type="evidence" value="ECO:0007669"/>
    <property type="project" value="InterPro"/>
</dbReference>
<dbReference type="GO" id="GO:0016705">
    <property type="term" value="F:oxidoreductase activity, acting on paired donors, with incorporation or reduction of molecular oxygen"/>
    <property type="evidence" value="ECO:0007669"/>
    <property type="project" value="InterPro"/>
</dbReference>
<dbReference type="RefSeq" id="WP_191283350.1">
    <property type="nucleotide sequence ID" value="NZ_BNAI01000003.1"/>
</dbReference>
<dbReference type="Gene3D" id="1.10.630.10">
    <property type="entry name" value="Cytochrome P450"/>
    <property type="match status" value="1"/>
</dbReference>
<evidence type="ECO:0000313" key="4">
    <source>
        <dbReference type="Proteomes" id="UP000617531"/>
    </source>
</evidence>
<dbReference type="InterPro" id="IPR017972">
    <property type="entry name" value="Cyt_P450_CS"/>
</dbReference>
<reference evidence="3" key="1">
    <citation type="journal article" date="2014" name="Int. J. Syst. Evol. Microbiol.">
        <title>Complete genome sequence of Corynebacterium casei LMG S-19264T (=DSM 44701T), isolated from a smear-ripened cheese.</title>
        <authorList>
            <consortium name="US DOE Joint Genome Institute (JGI-PGF)"/>
            <person name="Walter F."/>
            <person name="Albersmeier A."/>
            <person name="Kalinowski J."/>
            <person name="Ruckert C."/>
        </authorList>
    </citation>
    <scope>NUCLEOTIDE SEQUENCE</scope>
    <source>
        <strain evidence="3">CGMCC 1.16548</strain>
    </source>
</reference>
<dbReference type="InterPro" id="IPR036396">
    <property type="entry name" value="Cyt_P450_sf"/>
</dbReference>
<dbReference type="InterPro" id="IPR002397">
    <property type="entry name" value="Cyt_P450_B"/>
</dbReference>